<dbReference type="EMBL" id="JACSDY010000009">
    <property type="protein sequence ID" value="KAF7420119.1"/>
    <property type="molecule type" value="Genomic_DNA"/>
</dbReference>
<proteinExistence type="predicted"/>
<sequence>MVAVVVWCVSRVAETVWWKLAFVREPSRRFGDIATIEFGTGMRLDNVFNGYFGKCISQIWLINGATSFPRYSYTSPYSQNDEITSGLIVFSEVRRRRGETTATTTTTTKTRRSTDSLALATGYER</sequence>
<reference evidence="2" key="1">
    <citation type="journal article" date="2020" name="G3 (Bethesda)">
        <title>High-Quality Assemblies for Three Invasive Social Wasps from the &lt;i&gt;Vespula&lt;/i&gt; Genus.</title>
        <authorList>
            <person name="Harrop T.W.R."/>
            <person name="Guhlin J."/>
            <person name="McLaughlin G.M."/>
            <person name="Permina E."/>
            <person name="Stockwell P."/>
            <person name="Gilligan J."/>
            <person name="Le Lec M.F."/>
            <person name="Gruber M.A.M."/>
            <person name="Quinn O."/>
            <person name="Lovegrove M."/>
            <person name="Duncan E.J."/>
            <person name="Remnant E.J."/>
            <person name="Van Eeckhoven J."/>
            <person name="Graham B."/>
            <person name="Knapp R.A."/>
            <person name="Langford K.W."/>
            <person name="Kronenberg Z."/>
            <person name="Press M.O."/>
            <person name="Eacker S.M."/>
            <person name="Wilson-Rankin E.E."/>
            <person name="Purcell J."/>
            <person name="Lester P.J."/>
            <person name="Dearden P.K."/>
        </authorList>
    </citation>
    <scope>NUCLEOTIDE SEQUENCE</scope>
    <source>
        <strain evidence="2">Volc-1</strain>
    </source>
</reference>
<gene>
    <name evidence="2" type="ORF">H0235_010416</name>
</gene>
<protein>
    <submittedName>
        <fullName evidence="2">Uncharacterized protein</fullName>
    </submittedName>
</protein>
<feature type="region of interest" description="Disordered" evidence="1">
    <location>
        <begin position="97"/>
        <end position="116"/>
    </location>
</feature>
<name>A0A834NXP6_VESPE</name>
<dbReference type="Proteomes" id="UP000600918">
    <property type="component" value="Unassembled WGS sequence"/>
</dbReference>
<organism evidence="2 3">
    <name type="scientific">Vespula pensylvanica</name>
    <name type="common">Western yellow jacket</name>
    <name type="synonym">Wasp</name>
    <dbReference type="NCBI Taxonomy" id="30213"/>
    <lineage>
        <taxon>Eukaryota</taxon>
        <taxon>Metazoa</taxon>
        <taxon>Ecdysozoa</taxon>
        <taxon>Arthropoda</taxon>
        <taxon>Hexapoda</taxon>
        <taxon>Insecta</taxon>
        <taxon>Pterygota</taxon>
        <taxon>Neoptera</taxon>
        <taxon>Endopterygota</taxon>
        <taxon>Hymenoptera</taxon>
        <taxon>Apocrita</taxon>
        <taxon>Aculeata</taxon>
        <taxon>Vespoidea</taxon>
        <taxon>Vespidae</taxon>
        <taxon>Vespinae</taxon>
        <taxon>Vespula</taxon>
    </lineage>
</organism>
<keyword evidence="3" id="KW-1185">Reference proteome</keyword>
<evidence type="ECO:0000313" key="3">
    <source>
        <dbReference type="Proteomes" id="UP000600918"/>
    </source>
</evidence>
<evidence type="ECO:0000313" key="2">
    <source>
        <dbReference type="EMBL" id="KAF7420119.1"/>
    </source>
</evidence>
<comment type="caution">
    <text evidence="2">The sequence shown here is derived from an EMBL/GenBank/DDBJ whole genome shotgun (WGS) entry which is preliminary data.</text>
</comment>
<evidence type="ECO:0000256" key="1">
    <source>
        <dbReference type="SAM" id="MobiDB-lite"/>
    </source>
</evidence>
<dbReference type="AlphaFoldDB" id="A0A834NXP6"/>
<accession>A0A834NXP6</accession>